<feature type="transmembrane region" description="Helical" evidence="1">
    <location>
        <begin position="179"/>
        <end position="199"/>
    </location>
</feature>
<feature type="transmembrane region" description="Helical" evidence="1">
    <location>
        <begin position="48"/>
        <end position="68"/>
    </location>
</feature>
<keyword evidence="1" id="KW-0812">Transmembrane</keyword>
<protein>
    <submittedName>
        <fullName evidence="2">DUF2306 domain-containing protein</fullName>
    </submittedName>
</protein>
<feature type="transmembrane region" description="Helical" evidence="1">
    <location>
        <begin position="89"/>
        <end position="109"/>
    </location>
</feature>
<sequence>MKRYQLPWLSIAFLSIAVGIYPATYYLMDMHSNGLFQTKPKTLLDNRLWNALFYVHITFGGIALLTGWPQFSTKLRNRYLRLHRTVGKVYITSVFLSSLAGLYVAFYASGGIVCVMGFGILAVLWFYTNTMAYTTILKRNIIQHRYWMIRNYALTFGAVTLRLWLPILANFVFHEFIPAYRIVSWLAWVPNLFIAEIIIRNLKVAVKQ</sequence>
<dbReference type="RefSeq" id="WP_160844453.1">
    <property type="nucleotide sequence ID" value="NZ_WVHT01000004.1"/>
</dbReference>
<dbReference type="AlphaFoldDB" id="A0A7K1Y9J9"/>
<proteinExistence type="predicted"/>
<dbReference type="InterPro" id="IPR018750">
    <property type="entry name" value="DUF2306_membrane"/>
</dbReference>
<keyword evidence="1" id="KW-1133">Transmembrane helix</keyword>
<evidence type="ECO:0000313" key="2">
    <source>
        <dbReference type="EMBL" id="MXV51273.1"/>
    </source>
</evidence>
<organism evidence="2 3">
    <name type="scientific">Hufsiella arboris</name>
    <dbReference type="NCBI Taxonomy" id="2695275"/>
    <lineage>
        <taxon>Bacteria</taxon>
        <taxon>Pseudomonadati</taxon>
        <taxon>Bacteroidota</taxon>
        <taxon>Sphingobacteriia</taxon>
        <taxon>Sphingobacteriales</taxon>
        <taxon>Sphingobacteriaceae</taxon>
        <taxon>Hufsiella</taxon>
    </lineage>
</organism>
<dbReference type="EMBL" id="WVHT01000004">
    <property type="protein sequence ID" value="MXV51273.1"/>
    <property type="molecule type" value="Genomic_DNA"/>
</dbReference>
<evidence type="ECO:0000313" key="3">
    <source>
        <dbReference type="Proteomes" id="UP000466586"/>
    </source>
</evidence>
<feature type="transmembrane region" description="Helical" evidence="1">
    <location>
        <begin position="149"/>
        <end position="173"/>
    </location>
</feature>
<dbReference type="Pfam" id="PF10067">
    <property type="entry name" value="DUF2306"/>
    <property type="match status" value="1"/>
</dbReference>
<evidence type="ECO:0000256" key="1">
    <source>
        <dbReference type="SAM" id="Phobius"/>
    </source>
</evidence>
<keyword evidence="1" id="KW-0472">Membrane</keyword>
<name>A0A7K1Y9J9_9SPHI</name>
<keyword evidence="3" id="KW-1185">Reference proteome</keyword>
<feature type="transmembrane region" description="Helical" evidence="1">
    <location>
        <begin position="7"/>
        <end position="28"/>
    </location>
</feature>
<comment type="caution">
    <text evidence="2">The sequence shown here is derived from an EMBL/GenBank/DDBJ whole genome shotgun (WGS) entry which is preliminary data.</text>
</comment>
<reference evidence="2 3" key="1">
    <citation type="submission" date="2019-11" db="EMBL/GenBank/DDBJ databases">
        <title>Pedobacter sp. HMF7647 Genome sequencing and assembly.</title>
        <authorList>
            <person name="Kang H."/>
            <person name="Kim H."/>
            <person name="Joh K."/>
        </authorList>
    </citation>
    <scope>NUCLEOTIDE SEQUENCE [LARGE SCALE GENOMIC DNA]</scope>
    <source>
        <strain evidence="2 3">HMF7647</strain>
    </source>
</reference>
<feature type="transmembrane region" description="Helical" evidence="1">
    <location>
        <begin position="115"/>
        <end position="137"/>
    </location>
</feature>
<dbReference type="Proteomes" id="UP000466586">
    <property type="component" value="Unassembled WGS sequence"/>
</dbReference>
<accession>A0A7K1Y9J9</accession>
<gene>
    <name evidence="2" type="ORF">GS399_09860</name>
</gene>